<dbReference type="Proteomes" id="UP000012024">
    <property type="component" value="Unassembled WGS sequence"/>
</dbReference>
<evidence type="ECO:0000313" key="1">
    <source>
        <dbReference type="EMBL" id="EMQ94214.1"/>
    </source>
</evidence>
<accession>M7MXK8</accession>
<comment type="caution">
    <text evidence="1">The sequence shown here is derived from an EMBL/GenBank/DDBJ whole genome shotgun (WGS) entry which is preliminary data.</text>
</comment>
<gene>
    <name evidence="1" type="ORF">D778_00929</name>
</gene>
<reference evidence="1 2" key="1">
    <citation type="submission" date="2012-12" db="EMBL/GenBank/DDBJ databases">
        <title>Genome assembly of Formosa sp. AK20.</title>
        <authorList>
            <person name="Kumar R."/>
            <person name="Khatri I."/>
            <person name="Vaidya B."/>
            <person name="Subramanian S."/>
            <person name="Pinnaka A."/>
        </authorList>
    </citation>
    <scope>NUCLEOTIDE SEQUENCE [LARGE SCALE GENOMIC DNA]</scope>
    <source>
        <strain evidence="1 2">AK20</strain>
    </source>
</reference>
<evidence type="ECO:0000313" key="2">
    <source>
        <dbReference type="Proteomes" id="UP000012024"/>
    </source>
</evidence>
<name>M7MXK8_9FLAO</name>
<proteinExistence type="predicted"/>
<dbReference type="EMBL" id="ANLA01000019">
    <property type="protein sequence ID" value="EMQ94214.1"/>
    <property type="molecule type" value="Genomic_DNA"/>
</dbReference>
<organism evidence="1 2">
    <name type="scientific">Xanthomarina gelatinilytica</name>
    <dbReference type="NCBI Taxonomy" id="1137281"/>
    <lineage>
        <taxon>Bacteria</taxon>
        <taxon>Pseudomonadati</taxon>
        <taxon>Bacteroidota</taxon>
        <taxon>Flavobacteriia</taxon>
        <taxon>Flavobacteriales</taxon>
        <taxon>Flavobacteriaceae</taxon>
        <taxon>Xanthomarina</taxon>
    </lineage>
</organism>
<dbReference type="PATRIC" id="fig|1137281.3.peg.2361"/>
<keyword evidence="2" id="KW-1185">Reference proteome</keyword>
<dbReference type="AlphaFoldDB" id="M7MXK8"/>
<protein>
    <submittedName>
        <fullName evidence="1">Uncharacterized protein</fullName>
    </submittedName>
</protein>
<sequence>MVFVYVLDSFKNKSTTKDNKTNKRNTFIFLFLKDANILDFIRLIMIF</sequence>